<evidence type="ECO:0008006" key="5">
    <source>
        <dbReference type="Google" id="ProtNLM"/>
    </source>
</evidence>
<name>A0A0N8IAY5_9RHOB</name>
<dbReference type="Proteomes" id="UP001057991">
    <property type="component" value="Chromosome"/>
</dbReference>
<dbReference type="Proteomes" id="UP000050471">
    <property type="component" value="Unassembled WGS sequence"/>
</dbReference>
<dbReference type="STRING" id="154981.AKJ29_03020"/>
<reference evidence="3" key="2">
    <citation type="submission" date="2021-08" db="EMBL/GenBank/DDBJ databases">
        <authorList>
            <person name="Nwanade C."/>
            <person name="Wang M."/>
            <person name="Masoudi A."/>
            <person name="Yu Z."/>
            <person name="Liu J."/>
        </authorList>
    </citation>
    <scope>NUCLEOTIDE SEQUENCE</scope>
    <source>
        <strain evidence="3">S056</strain>
    </source>
</reference>
<dbReference type="EMBL" id="CP080776">
    <property type="protein sequence ID" value="UWP95189.1"/>
    <property type="molecule type" value="Genomic_DNA"/>
</dbReference>
<evidence type="ECO:0000313" key="2">
    <source>
        <dbReference type="EMBL" id="KPN61603.1"/>
    </source>
</evidence>
<dbReference type="RefSeq" id="WP_055192934.1">
    <property type="nucleotide sequence ID" value="NZ_CP080772.1"/>
</dbReference>
<evidence type="ECO:0000313" key="4">
    <source>
        <dbReference type="Proteomes" id="UP000050471"/>
    </source>
</evidence>
<protein>
    <recommendedName>
        <fullName evidence="5">DUF4177 domain-containing protein</fullName>
    </recommendedName>
</protein>
<dbReference type="GeneID" id="75104375"/>
<dbReference type="EMBL" id="LKBA01000025">
    <property type="protein sequence ID" value="KPN61603.1"/>
    <property type="molecule type" value="Genomic_DNA"/>
</dbReference>
<dbReference type="OrthoDB" id="7745874at2"/>
<accession>A0A0N8IAY5</accession>
<dbReference type="AlphaFoldDB" id="A0A0N8IAY5"/>
<reference evidence="2 4" key="1">
    <citation type="submission" date="2015-09" db="EMBL/GenBank/DDBJ databases">
        <title>Draft genome sequence of Aliiroseovarius crassostreae CV919-312TSm, the causative agent of Roseovarius Oyster Disease (formerly Juvenile Oyster Disease).</title>
        <authorList>
            <person name="Kessner L."/>
            <person name="Spinard E."/>
            <person name="Nelson D."/>
        </authorList>
    </citation>
    <scope>NUCLEOTIDE SEQUENCE [LARGE SCALE GENOMIC DNA]</scope>
    <source>
        <strain evidence="2 4">CV919-312</strain>
    </source>
</reference>
<sequence>MKQILYSLALVAMAFPAQAACYVDYKAKRDDPLKLHYGVMELPDSACTNSSNAREQVAARLARHGWVLLNVVSQFDTDGLAERKDSAGQYFLRY</sequence>
<keyword evidence="1" id="KW-0732">Signal</keyword>
<evidence type="ECO:0000256" key="1">
    <source>
        <dbReference type="SAM" id="SignalP"/>
    </source>
</evidence>
<organism evidence="2 4">
    <name type="scientific">Aliiroseovarius crassostreae</name>
    <dbReference type="NCBI Taxonomy" id="154981"/>
    <lineage>
        <taxon>Bacteria</taxon>
        <taxon>Pseudomonadati</taxon>
        <taxon>Pseudomonadota</taxon>
        <taxon>Alphaproteobacteria</taxon>
        <taxon>Rhodobacterales</taxon>
        <taxon>Paracoccaceae</taxon>
        <taxon>Aliiroseovarius</taxon>
    </lineage>
</organism>
<keyword evidence="4" id="KW-1185">Reference proteome</keyword>
<feature type="chain" id="PRO_5006026849" description="DUF4177 domain-containing protein" evidence="1">
    <location>
        <begin position="20"/>
        <end position="94"/>
    </location>
</feature>
<evidence type="ECO:0000313" key="3">
    <source>
        <dbReference type="EMBL" id="UWP95189.1"/>
    </source>
</evidence>
<feature type="signal peptide" evidence="1">
    <location>
        <begin position="1"/>
        <end position="19"/>
    </location>
</feature>
<gene>
    <name evidence="2" type="ORF">AKJ29_03020</name>
    <name evidence="3" type="ORF">K3X48_13570</name>
</gene>
<proteinExistence type="predicted"/>